<sequence length="489" mass="54644">MKASIIIAGLAAAFTFSGCTKDFESINTNPNSPAVTRPEYHLTQAITQTAYAYAENGFARRPAALGRYITLIRNNDYELFRWTAVDWSDIYQRAMIVKTMQQEAAVTGQPAYTAAGKVLMAFNMAYLTDLYGDAPWSKALQSVENGNIKPVYDSQEDIYRSLLSLLKEANTELKNNGAGIDAKADAMFAGSALKWRKLANSLRLRMLLRCAKNYPTAWTEMQEILSNSTEYPIMGSNADNAEVPYQGVKKDDSWTGGPLNMIDNDFQKTKASKELVDALITRNDPRLELWIAPVSSREGATIDKNLFVGIPHAYTNPGDYNGGESHQSTLSSYFRQNKPATFKASLMLWSEVCFIAAEAIQRGKVTLSGQTAESMYLSGISSSMEYYGLTAEAAKRSYYEQPAVKYNGTLEQLITQKWIAMTFRGAEGWFDFRRTGYPAFVAGPMAFQKTFPVRYAWPTTEQDVNIDNYNAAIKAFGADDINTKMWYLR</sequence>
<comment type="caution">
    <text evidence="1">The sequence shown here is derived from an EMBL/GenBank/DDBJ whole genome shotgun (WGS) entry which is preliminary data.</text>
</comment>
<reference evidence="1" key="1">
    <citation type="submission" date="2020-05" db="EMBL/GenBank/DDBJ databases">
        <title>Chitinophaga laudate sp. nov., isolated from a tropical peat swamp.</title>
        <authorList>
            <person name="Goh C.B.S."/>
            <person name="Lee M.S."/>
            <person name="Parimannan S."/>
            <person name="Pasbakhsh P."/>
            <person name="Yule C.M."/>
            <person name="Rajandas H."/>
            <person name="Loke S."/>
            <person name="Croft L."/>
            <person name="Tan J.B.L."/>
        </authorList>
    </citation>
    <scope>NUCLEOTIDE SEQUENCE</scope>
    <source>
        <strain evidence="1">Mgbs1</strain>
    </source>
</reference>
<dbReference type="Gene3D" id="1.25.40.390">
    <property type="match status" value="1"/>
</dbReference>
<dbReference type="AlphaFoldDB" id="A0A433WQB5"/>
<name>A0A433WQB5_9BACT</name>
<keyword evidence="2" id="KW-1185">Reference proteome</keyword>
<dbReference type="InterPro" id="IPR041662">
    <property type="entry name" value="SusD-like_2"/>
</dbReference>
<dbReference type="PROSITE" id="PS51257">
    <property type="entry name" value="PROKAR_LIPOPROTEIN"/>
    <property type="match status" value="1"/>
</dbReference>
<dbReference type="Proteomes" id="UP000281028">
    <property type="component" value="Unassembled WGS sequence"/>
</dbReference>
<protein>
    <submittedName>
        <fullName evidence="1">SusD/RagB family nutrient-binding outer membrane lipoprotein</fullName>
    </submittedName>
</protein>
<dbReference type="Pfam" id="PF12771">
    <property type="entry name" value="SusD-like_2"/>
    <property type="match status" value="1"/>
</dbReference>
<accession>A0A433WQB5</accession>
<dbReference type="EMBL" id="RIAR02000001">
    <property type="protein sequence ID" value="NSL86890.1"/>
    <property type="molecule type" value="Genomic_DNA"/>
</dbReference>
<dbReference type="SUPFAM" id="SSF48452">
    <property type="entry name" value="TPR-like"/>
    <property type="match status" value="1"/>
</dbReference>
<organism evidence="1 2">
    <name type="scientific">Chitinophaga solisilvae</name>
    <dbReference type="NCBI Taxonomy" id="1233460"/>
    <lineage>
        <taxon>Bacteria</taxon>
        <taxon>Pseudomonadati</taxon>
        <taxon>Bacteroidota</taxon>
        <taxon>Chitinophagia</taxon>
        <taxon>Chitinophagales</taxon>
        <taxon>Chitinophagaceae</taxon>
        <taxon>Chitinophaga</taxon>
    </lineage>
</organism>
<evidence type="ECO:0000313" key="2">
    <source>
        <dbReference type="Proteomes" id="UP000281028"/>
    </source>
</evidence>
<gene>
    <name evidence="1" type="ORF">ECE50_008615</name>
</gene>
<evidence type="ECO:0000313" key="1">
    <source>
        <dbReference type="EMBL" id="NSL86890.1"/>
    </source>
</evidence>
<dbReference type="InterPro" id="IPR011990">
    <property type="entry name" value="TPR-like_helical_dom_sf"/>
</dbReference>
<dbReference type="OrthoDB" id="9766256at2"/>
<proteinExistence type="predicted"/>
<keyword evidence="1" id="KW-0449">Lipoprotein</keyword>